<dbReference type="Gene3D" id="3.40.50.1000">
    <property type="entry name" value="HAD superfamily/HAD-like"/>
    <property type="match status" value="1"/>
</dbReference>
<proteinExistence type="predicted"/>
<evidence type="ECO:0000313" key="2">
    <source>
        <dbReference type="Proteomes" id="UP000310016"/>
    </source>
</evidence>
<keyword evidence="1" id="KW-0378">Hydrolase</keyword>
<dbReference type="AlphaFoldDB" id="A0A4U0PH06"/>
<sequence length="88" mass="9822">MIELELRRVGFDEYFQNIFCYTELGCRKNQPEFRSATEHGLGVPLGSFAMVGDSYEQDAHFPCSFGAQGVWFNPAGATVREQVATPVV</sequence>
<name>A0A4U0PH06_9NEIS</name>
<evidence type="ECO:0000313" key="1">
    <source>
        <dbReference type="EMBL" id="TJZ66392.1"/>
    </source>
</evidence>
<dbReference type="InterPro" id="IPR023214">
    <property type="entry name" value="HAD_sf"/>
</dbReference>
<dbReference type="SUPFAM" id="SSF56784">
    <property type="entry name" value="HAD-like"/>
    <property type="match status" value="1"/>
</dbReference>
<organism evidence="1 2">
    <name type="scientific">Chitiniphilus eburneus</name>
    <dbReference type="NCBI Taxonomy" id="2571148"/>
    <lineage>
        <taxon>Bacteria</taxon>
        <taxon>Pseudomonadati</taxon>
        <taxon>Pseudomonadota</taxon>
        <taxon>Betaproteobacteria</taxon>
        <taxon>Neisseriales</taxon>
        <taxon>Chitinibacteraceae</taxon>
        <taxon>Chitiniphilus</taxon>
    </lineage>
</organism>
<dbReference type="InterPro" id="IPR036412">
    <property type="entry name" value="HAD-like_sf"/>
</dbReference>
<gene>
    <name evidence="1" type="ORF">FAZ21_17360</name>
</gene>
<keyword evidence="2" id="KW-1185">Reference proteome</keyword>
<protein>
    <submittedName>
        <fullName evidence="1">HAD family hydrolase</fullName>
    </submittedName>
</protein>
<accession>A0A4U0PH06</accession>
<dbReference type="EMBL" id="SUMF01000032">
    <property type="protein sequence ID" value="TJZ66392.1"/>
    <property type="molecule type" value="Genomic_DNA"/>
</dbReference>
<comment type="caution">
    <text evidence="1">The sequence shown here is derived from an EMBL/GenBank/DDBJ whole genome shotgun (WGS) entry which is preliminary data.</text>
</comment>
<dbReference type="Proteomes" id="UP000310016">
    <property type="component" value="Unassembled WGS sequence"/>
</dbReference>
<dbReference type="OrthoDB" id="6196267at2"/>
<dbReference type="GO" id="GO:0016787">
    <property type="term" value="F:hydrolase activity"/>
    <property type="evidence" value="ECO:0007669"/>
    <property type="project" value="UniProtKB-KW"/>
</dbReference>
<reference evidence="1 2" key="1">
    <citation type="submission" date="2019-04" db="EMBL/GenBank/DDBJ databases">
        <title>Chitiniphilus eburnea sp. nov., a novel chitinolytic bacterium isolated from aquaculture sludge.</title>
        <authorList>
            <person name="Sheng M."/>
        </authorList>
    </citation>
    <scope>NUCLEOTIDE SEQUENCE [LARGE SCALE GENOMIC DNA]</scope>
    <source>
        <strain evidence="1 2">HX-2-15</strain>
    </source>
</reference>